<sequence length="141" mass="15500">MSFNYEIRGALQVRSGFRHAHAQQLAESLARPADVYFATDAVTHSFVIRVRGGLSPDEQRSVEETLARFSQKWAAAGAIFSRQRYGEPSFVALGPASHIELLDELADLHLQLNALLDRHAFILGHLGATGTETVMEPVADD</sequence>
<proteinExistence type="predicted"/>
<protein>
    <submittedName>
        <fullName evidence="1">Uncharacterized protein</fullName>
    </submittedName>
</protein>
<keyword evidence="2" id="KW-1185">Reference proteome</keyword>
<dbReference type="EMBL" id="CAJQYY010000035">
    <property type="protein sequence ID" value="CAG4920901.1"/>
    <property type="molecule type" value="Genomic_DNA"/>
</dbReference>
<reference evidence="1 2" key="1">
    <citation type="submission" date="2021-04" db="EMBL/GenBank/DDBJ databases">
        <authorList>
            <person name="Vanwijnsberghe S."/>
        </authorList>
    </citation>
    <scope>NUCLEOTIDE SEQUENCE [LARGE SCALE GENOMIC DNA]</scope>
    <source>
        <strain evidence="1 2">LMG 32171</strain>
    </source>
</reference>
<accession>A0ABM8U9X1</accession>
<organism evidence="1 2">
    <name type="scientific">Paraburkholderia gardini</name>
    <dbReference type="NCBI Taxonomy" id="2823469"/>
    <lineage>
        <taxon>Bacteria</taxon>
        <taxon>Pseudomonadati</taxon>
        <taxon>Pseudomonadota</taxon>
        <taxon>Betaproteobacteria</taxon>
        <taxon>Burkholderiales</taxon>
        <taxon>Burkholderiaceae</taxon>
        <taxon>Paraburkholderia</taxon>
    </lineage>
</organism>
<dbReference type="Proteomes" id="UP000789752">
    <property type="component" value="Unassembled WGS sequence"/>
</dbReference>
<comment type="caution">
    <text evidence="1">The sequence shown here is derived from an EMBL/GenBank/DDBJ whole genome shotgun (WGS) entry which is preliminary data.</text>
</comment>
<name>A0ABM8U9X1_9BURK</name>
<evidence type="ECO:0000313" key="2">
    <source>
        <dbReference type="Proteomes" id="UP000789752"/>
    </source>
</evidence>
<dbReference type="RefSeq" id="WP_228983007.1">
    <property type="nucleotide sequence ID" value="NZ_CAJQYY010000035.1"/>
</dbReference>
<evidence type="ECO:0000313" key="1">
    <source>
        <dbReference type="EMBL" id="CAG4920901.1"/>
    </source>
</evidence>
<gene>
    <name evidence="1" type="ORF">R54767_04760</name>
</gene>